<dbReference type="Gene3D" id="3.40.50.2300">
    <property type="match status" value="1"/>
</dbReference>
<dbReference type="Gene3D" id="1.25.40.10">
    <property type="entry name" value="Tetratricopeptide repeat domain"/>
    <property type="match status" value="1"/>
</dbReference>
<dbReference type="RefSeq" id="WP_159455310.1">
    <property type="nucleotide sequence ID" value="NZ_FWZT01000007.1"/>
</dbReference>
<feature type="domain" description="Response regulatory" evidence="2">
    <location>
        <begin position="117"/>
        <end position="234"/>
    </location>
</feature>
<accession>A0A1Y6BQT2</accession>
<name>A0A1Y6BQT2_9BACT</name>
<dbReference type="SUPFAM" id="SSF81901">
    <property type="entry name" value="HCP-like"/>
    <property type="match status" value="1"/>
</dbReference>
<dbReference type="InterPro" id="IPR006597">
    <property type="entry name" value="Sel1-like"/>
</dbReference>
<reference evidence="4" key="1">
    <citation type="submission" date="2017-04" db="EMBL/GenBank/DDBJ databases">
        <authorList>
            <person name="Varghese N."/>
            <person name="Submissions S."/>
        </authorList>
    </citation>
    <scope>NUCLEOTIDE SEQUENCE [LARGE SCALE GENOMIC DNA]</scope>
    <source>
        <strain evidence="4">RKEM611</strain>
    </source>
</reference>
<keyword evidence="4" id="KW-1185">Reference proteome</keyword>
<dbReference type="PROSITE" id="PS50110">
    <property type="entry name" value="RESPONSE_REGULATORY"/>
    <property type="match status" value="1"/>
</dbReference>
<dbReference type="InterPro" id="IPR011990">
    <property type="entry name" value="TPR-like_helical_dom_sf"/>
</dbReference>
<sequence>MVRYEKKPFSELLKSAHEGDRDAKSSVGLLHELGLLKDSDIREALKWFEEAANDGDPIAAISAAEIYRHGCDGLSPDPRKADQLYELAESLGFERPEKRVPRPTPHEPSKEVIVGKKMLIIDKPGSYVTQMKQELVGTGYKPIEVHDLRELPKTLTLHQDIHCIFVDLTISAPNFVQVLAAIRKFKAFKTTPIVVVTEITDINVIKKAKGYNINGWILKPIKEQLVAGAAKRLAG</sequence>
<feature type="modified residue" description="4-aspartylphosphate" evidence="1">
    <location>
        <position position="167"/>
    </location>
</feature>
<protein>
    <submittedName>
        <fullName evidence="3">Response regulator receiver domain-containing protein</fullName>
    </submittedName>
</protein>
<dbReference type="InterPro" id="IPR001789">
    <property type="entry name" value="Sig_transdc_resp-reg_receiver"/>
</dbReference>
<dbReference type="Pfam" id="PF00072">
    <property type="entry name" value="Response_reg"/>
    <property type="match status" value="1"/>
</dbReference>
<evidence type="ECO:0000256" key="1">
    <source>
        <dbReference type="PROSITE-ProRule" id="PRU00169"/>
    </source>
</evidence>
<dbReference type="AlphaFoldDB" id="A0A1Y6BQT2"/>
<evidence type="ECO:0000313" key="3">
    <source>
        <dbReference type="EMBL" id="SMF22316.1"/>
    </source>
</evidence>
<dbReference type="InterPro" id="IPR011006">
    <property type="entry name" value="CheY-like_superfamily"/>
</dbReference>
<gene>
    <name evidence="3" type="ORF">SAMN06296036_107182</name>
</gene>
<keyword evidence="1" id="KW-0597">Phosphoprotein</keyword>
<evidence type="ECO:0000313" key="4">
    <source>
        <dbReference type="Proteomes" id="UP000192907"/>
    </source>
</evidence>
<dbReference type="STRING" id="1513793.SAMN06296036_107182"/>
<dbReference type="SUPFAM" id="SSF52172">
    <property type="entry name" value="CheY-like"/>
    <property type="match status" value="1"/>
</dbReference>
<dbReference type="SMART" id="SM00671">
    <property type="entry name" value="SEL1"/>
    <property type="match status" value="2"/>
</dbReference>
<evidence type="ECO:0000259" key="2">
    <source>
        <dbReference type="PROSITE" id="PS50110"/>
    </source>
</evidence>
<organism evidence="3 4">
    <name type="scientific">Pseudobacteriovorax antillogorgiicola</name>
    <dbReference type="NCBI Taxonomy" id="1513793"/>
    <lineage>
        <taxon>Bacteria</taxon>
        <taxon>Pseudomonadati</taxon>
        <taxon>Bdellovibrionota</taxon>
        <taxon>Oligoflexia</taxon>
        <taxon>Oligoflexales</taxon>
        <taxon>Pseudobacteriovoracaceae</taxon>
        <taxon>Pseudobacteriovorax</taxon>
    </lineage>
</organism>
<dbReference type="GO" id="GO:0000160">
    <property type="term" value="P:phosphorelay signal transduction system"/>
    <property type="evidence" value="ECO:0007669"/>
    <property type="project" value="InterPro"/>
</dbReference>
<dbReference type="EMBL" id="FWZT01000007">
    <property type="protein sequence ID" value="SMF22316.1"/>
    <property type="molecule type" value="Genomic_DNA"/>
</dbReference>
<proteinExistence type="predicted"/>
<dbReference type="Proteomes" id="UP000192907">
    <property type="component" value="Unassembled WGS sequence"/>
</dbReference>